<evidence type="ECO:0000256" key="3">
    <source>
        <dbReference type="ARBA" id="ARBA00022448"/>
    </source>
</evidence>
<feature type="transmembrane region" description="Helical" evidence="8">
    <location>
        <begin position="344"/>
        <end position="365"/>
    </location>
</feature>
<keyword evidence="3 8" id="KW-0813">Transport</keyword>
<evidence type="ECO:0000256" key="5">
    <source>
        <dbReference type="ARBA" id="ARBA00022692"/>
    </source>
</evidence>
<feature type="transmembrane region" description="Helical" evidence="8">
    <location>
        <begin position="76"/>
        <end position="95"/>
    </location>
</feature>
<reference evidence="10 11" key="1">
    <citation type="journal article" date="2022" name="Environ. Microbiol. Rep.">
        <title>Eco-phylogenetic analyses reveal divergent evolution of vitamin B12 metabolism in the marine bacterial family 'Psychromonadaceae'.</title>
        <authorList>
            <person name="Jin X."/>
            <person name="Yang Y."/>
            <person name="Cao H."/>
            <person name="Gao B."/>
            <person name="Zhao Z."/>
        </authorList>
    </citation>
    <scope>NUCLEOTIDE SEQUENCE [LARGE SCALE GENOMIC DNA]</scope>
    <source>
        <strain evidence="10 11">MKS20</strain>
    </source>
</reference>
<dbReference type="InterPro" id="IPR036259">
    <property type="entry name" value="MFS_trans_sf"/>
</dbReference>
<organism evidence="10 11">
    <name type="scientific">Motilimonas cestriensis</name>
    <dbReference type="NCBI Taxonomy" id="2742685"/>
    <lineage>
        <taxon>Bacteria</taxon>
        <taxon>Pseudomonadati</taxon>
        <taxon>Pseudomonadota</taxon>
        <taxon>Gammaproteobacteria</taxon>
        <taxon>Alteromonadales</taxon>
        <taxon>Alteromonadales genera incertae sedis</taxon>
        <taxon>Motilimonas</taxon>
    </lineage>
</organism>
<keyword evidence="11" id="KW-1185">Reference proteome</keyword>
<dbReference type="PROSITE" id="PS50850">
    <property type="entry name" value="MFS"/>
    <property type="match status" value="1"/>
</dbReference>
<keyword evidence="8" id="KW-0997">Cell inner membrane</keyword>
<dbReference type="Gene3D" id="1.20.1720.10">
    <property type="entry name" value="Multidrug resistance protein D"/>
    <property type="match status" value="1"/>
</dbReference>
<accession>A0ABS8WCE7</accession>
<evidence type="ECO:0000313" key="10">
    <source>
        <dbReference type="EMBL" id="MCE2595286.1"/>
    </source>
</evidence>
<name>A0ABS8WCE7_9GAMM</name>
<evidence type="ECO:0000256" key="1">
    <source>
        <dbReference type="ARBA" id="ARBA00004651"/>
    </source>
</evidence>
<feature type="transmembrane region" description="Helical" evidence="8">
    <location>
        <begin position="371"/>
        <end position="390"/>
    </location>
</feature>
<feature type="transmembrane region" description="Helical" evidence="8">
    <location>
        <begin position="134"/>
        <end position="158"/>
    </location>
</feature>
<keyword evidence="6 8" id="KW-1133">Transmembrane helix</keyword>
<dbReference type="Proteomes" id="UP001201273">
    <property type="component" value="Unassembled WGS sequence"/>
</dbReference>
<dbReference type="CDD" id="cd17320">
    <property type="entry name" value="MFS_MdfA_MDR_like"/>
    <property type="match status" value="1"/>
</dbReference>
<comment type="caution">
    <text evidence="8">Lacks conserved residue(s) required for the propagation of feature annotation.</text>
</comment>
<dbReference type="InterPro" id="IPR020846">
    <property type="entry name" value="MFS_dom"/>
</dbReference>
<dbReference type="NCBIfam" id="TIGR00710">
    <property type="entry name" value="efflux_Bcr_CflA"/>
    <property type="match status" value="1"/>
</dbReference>
<dbReference type="InterPro" id="IPR004812">
    <property type="entry name" value="Efflux_drug-R_Bcr/CmlA"/>
</dbReference>
<comment type="similarity">
    <text evidence="2 8">Belongs to the major facilitator superfamily. Bcr/CmlA family.</text>
</comment>
<protein>
    <recommendedName>
        <fullName evidence="8">Bcr/CflA family efflux transporter</fullName>
    </recommendedName>
</protein>
<feature type="transmembrane region" description="Helical" evidence="8">
    <location>
        <begin position="279"/>
        <end position="301"/>
    </location>
</feature>
<evidence type="ECO:0000256" key="4">
    <source>
        <dbReference type="ARBA" id="ARBA00022475"/>
    </source>
</evidence>
<evidence type="ECO:0000256" key="2">
    <source>
        <dbReference type="ARBA" id="ARBA00006236"/>
    </source>
</evidence>
<dbReference type="PANTHER" id="PTHR23502:SF132">
    <property type="entry name" value="POLYAMINE TRANSPORTER 2-RELATED"/>
    <property type="match status" value="1"/>
</dbReference>
<comment type="subcellular location">
    <subcellularLocation>
        <location evidence="8">Cell inner membrane</location>
        <topology evidence="8">Multi-pass membrane protein</topology>
    </subcellularLocation>
    <subcellularLocation>
        <location evidence="1">Cell membrane</location>
        <topology evidence="1">Multi-pass membrane protein</topology>
    </subcellularLocation>
</comment>
<gene>
    <name evidence="10" type="ORF">K6Y31_10710</name>
</gene>
<dbReference type="EMBL" id="JAIMJA010000009">
    <property type="protein sequence ID" value="MCE2595286.1"/>
    <property type="molecule type" value="Genomic_DNA"/>
</dbReference>
<feature type="transmembrane region" description="Helical" evidence="8">
    <location>
        <begin position="250"/>
        <end position="267"/>
    </location>
</feature>
<dbReference type="Pfam" id="PF07690">
    <property type="entry name" value="MFS_1"/>
    <property type="match status" value="1"/>
</dbReference>
<dbReference type="PANTHER" id="PTHR23502">
    <property type="entry name" value="MAJOR FACILITATOR SUPERFAMILY"/>
    <property type="match status" value="1"/>
</dbReference>
<keyword evidence="5 8" id="KW-0812">Transmembrane</keyword>
<feature type="transmembrane region" description="Helical" evidence="8">
    <location>
        <begin position="48"/>
        <end position="64"/>
    </location>
</feature>
<feature type="domain" description="Major facilitator superfamily (MFS) profile" evidence="9">
    <location>
        <begin position="7"/>
        <end position="398"/>
    </location>
</feature>
<feature type="transmembrane region" description="Helical" evidence="8">
    <location>
        <begin position="164"/>
        <end position="184"/>
    </location>
</feature>
<feature type="transmembrane region" description="Helical" evidence="8">
    <location>
        <begin position="214"/>
        <end position="238"/>
    </location>
</feature>
<feature type="transmembrane region" description="Helical" evidence="8">
    <location>
        <begin position="101"/>
        <end position="122"/>
    </location>
</feature>
<evidence type="ECO:0000256" key="6">
    <source>
        <dbReference type="ARBA" id="ARBA00022989"/>
    </source>
</evidence>
<dbReference type="InterPro" id="IPR011701">
    <property type="entry name" value="MFS"/>
</dbReference>
<sequence length="405" mass="43703">MNPTKPSLLLLIILGSLSGLTPLAVDMYLPAIPSITQALDTRISLVQLTLSVFLVGFAIGQMIYGPLSDSLGRKKVLLSGLFIFVVSNALVYFAQDITTLMILRFIQAIGGGAGAVIVSALLRDMFAKDAFSKVMSFVILIMTIAPLVAPLLGGQILLIADWRAIFYLLSTAGLLTAIAVMVYIPETLPKENRIPLRLGSVARNYIKVLKHRRVLGFILTSGFSFSGMFIFLTTSPYVYIEFLGIPTEQYGYYFGLNIVFMMILTWSNGRFVESKGYVFMLQLGLSLLGFAALMMLFIMLFNVDSRLFIVAAVVSFVGVMSLIGSNGMAGILNEFSDMAGTATALTGTLRFGMGAVAGAIVSLFHSNNADSMAGGMFVCAVLSITSYLWLVKPSNDKNVPVTDAA</sequence>
<evidence type="ECO:0000259" key="9">
    <source>
        <dbReference type="PROSITE" id="PS50850"/>
    </source>
</evidence>
<dbReference type="NCBIfam" id="NF008314">
    <property type="entry name" value="PRK11102.1"/>
    <property type="match status" value="1"/>
</dbReference>
<keyword evidence="7 8" id="KW-0472">Membrane</keyword>
<dbReference type="RefSeq" id="WP_233052775.1">
    <property type="nucleotide sequence ID" value="NZ_JAIMJA010000009.1"/>
</dbReference>
<evidence type="ECO:0000256" key="7">
    <source>
        <dbReference type="ARBA" id="ARBA00023136"/>
    </source>
</evidence>
<evidence type="ECO:0000256" key="8">
    <source>
        <dbReference type="RuleBase" id="RU365088"/>
    </source>
</evidence>
<feature type="transmembrane region" description="Helical" evidence="8">
    <location>
        <begin position="307"/>
        <end position="332"/>
    </location>
</feature>
<comment type="caution">
    <text evidence="10">The sequence shown here is derived from an EMBL/GenBank/DDBJ whole genome shotgun (WGS) entry which is preliminary data.</text>
</comment>
<keyword evidence="4" id="KW-1003">Cell membrane</keyword>
<evidence type="ECO:0000313" key="11">
    <source>
        <dbReference type="Proteomes" id="UP001201273"/>
    </source>
</evidence>
<dbReference type="SUPFAM" id="SSF103473">
    <property type="entry name" value="MFS general substrate transporter"/>
    <property type="match status" value="1"/>
</dbReference>
<proteinExistence type="inferred from homology"/>